<dbReference type="InterPro" id="IPR035906">
    <property type="entry name" value="MetI-like_sf"/>
</dbReference>
<keyword evidence="6 7" id="KW-0472">Membrane</keyword>
<protein>
    <submittedName>
        <fullName evidence="9">Carbohydrate ABC transporter permease</fullName>
    </submittedName>
</protein>
<comment type="similarity">
    <text evidence="7">Belongs to the binding-protein-dependent transport system permease family.</text>
</comment>
<dbReference type="Pfam" id="PF00528">
    <property type="entry name" value="BPD_transp_1"/>
    <property type="match status" value="1"/>
</dbReference>
<accession>A0ABV9S6Q9</accession>
<feature type="transmembrane region" description="Helical" evidence="7">
    <location>
        <begin position="238"/>
        <end position="260"/>
    </location>
</feature>
<keyword evidence="5 7" id="KW-1133">Transmembrane helix</keyword>
<dbReference type="SUPFAM" id="SSF161098">
    <property type="entry name" value="MetI-like"/>
    <property type="match status" value="1"/>
</dbReference>
<dbReference type="PROSITE" id="PS50928">
    <property type="entry name" value="ABC_TM1"/>
    <property type="match status" value="1"/>
</dbReference>
<dbReference type="InterPro" id="IPR051393">
    <property type="entry name" value="ABC_transporter_permease"/>
</dbReference>
<sequence>MTDVPGVRDRTVAPGPAAAVAVAPGPRRPARAGRTNRTLAGWGFALPFAVLFLVFTAGPVVASLVMSVTDLRSADLLDPFGVNVVGLDNYVRLFGDEKFLTAAGNTAVFVVVGVPLTMALSLLVALGLNSGLVRFRTLLRVGYYLPVVTSIVAISVVWRFVLQPDTGLLNEILGFFGIAGPNWLGNETFALPTLIVMGAWRNLGFGMVIFLAGLQAIPKDLYEAATVDGARRFARFRYLTLPLLRPTMLFVAVITTIGYVQFFEEPFVMTQGGPLDSTLSMAYATYNQFGFGNYGYASAMGYVLFVIVVLLSIVWFKLLRNNVDD</sequence>
<dbReference type="EMBL" id="JBHSIS010000020">
    <property type="protein sequence ID" value="MFC4857408.1"/>
    <property type="molecule type" value="Genomic_DNA"/>
</dbReference>
<keyword evidence="3" id="KW-1003">Cell membrane</keyword>
<evidence type="ECO:0000313" key="10">
    <source>
        <dbReference type="Proteomes" id="UP001595859"/>
    </source>
</evidence>
<feature type="transmembrane region" description="Helical" evidence="7">
    <location>
        <begin position="39"/>
        <end position="66"/>
    </location>
</feature>
<evidence type="ECO:0000256" key="3">
    <source>
        <dbReference type="ARBA" id="ARBA00022475"/>
    </source>
</evidence>
<gene>
    <name evidence="9" type="ORF">ACFPCV_28265</name>
</gene>
<evidence type="ECO:0000256" key="4">
    <source>
        <dbReference type="ARBA" id="ARBA00022692"/>
    </source>
</evidence>
<comment type="subcellular location">
    <subcellularLocation>
        <location evidence="1 7">Cell membrane</location>
        <topology evidence="1 7">Multi-pass membrane protein</topology>
    </subcellularLocation>
</comment>
<keyword evidence="2 7" id="KW-0813">Transport</keyword>
<evidence type="ECO:0000256" key="1">
    <source>
        <dbReference type="ARBA" id="ARBA00004651"/>
    </source>
</evidence>
<feature type="transmembrane region" description="Helical" evidence="7">
    <location>
        <begin position="141"/>
        <end position="161"/>
    </location>
</feature>
<comment type="caution">
    <text evidence="9">The sequence shown here is derived from an EMBL/GenBank/DDBJ whole genome shotgun (WGS) entry which is preliminary data.</text>
</comment>
<dbReference type="Proteomes" id="UP001595859">
    <property type="component" value="Unassembled WGS sequence"/>
</dbReference>
<feature type="domain" description="ABC transmembrane type-1" evidence="8">
    <location>
        <begin position="103"/>
        <end position="315"/>
    </location>
</feature>
<dbReference type="CDD" id="cd06261">
    <property type="entry name" value="TM_PBP2"/>
    <property type="match status" value="1"/>
</dbReference>
<evidence type="ECO:0000256" key="5">
    <source>
        <dbReference type="ARBA" id="ARBA00022989"/>
    </source>
</evidence>
<evidence type="ECO:0000256" key="6">
    <source>
        <dbReference type="ARBA" id="ARBA00023136"/>
    </source>
</evidence>
<dbReference type="PANTHER" id="PTHR30193:SF37">
    <property type="entry name" value="INNER MEMBRANE ABC TRANSPORTER PERMEASE PROTEIN YCJO"/>
    <property type="match status" value="1"/>
</dbReference>
<feature type="transmembrane region" description="Helical" evidence="7">
    <location>
        <begin position="199"/>
        <end position="217"/>
    </location>
</feature>
<dbReference type="RefSeq" id="WP_378059408.1">
    <property type="nucleotide sequence ID" value="NZ_JBHSIS010000020.1"/>
</dbReference>
<evidence type="ECO:0000256" key="7">
    <source>
        <dbReference type="RuleBase" id="RU363032"/>
    </source>
</evidence>
<evidence type="ECO:0000256" key="2">
    <source>
        <dbReference type="ARBA" id="ARBA00022448"/>
    </source>
</evidence>
<keyword evidence="10" id="KW-1185">Reference proteome</keyword>
<organism evidence="9 10">
    <name type="scientific">Actinophytocola glycyrrhizae</name>
    <dbReference type="NCBI Taxonomy" id="2044873"/>
    <lineage>
        <taxon>Bacteria</taxon>
        <taxon>Bacillati</taxon>
        <taxon>Actinomycetota</taxon>
        <taxon>Actinomycetes</taxon>
        <taxon>Pseudonocardiales</taxon>
        <taxon>Pseudonocardiaceae</taxon>
    </lineage>
</organism>
<feature type="transmembrane region" description="Helical" evidence="7">
    <location>
        <begin position="107"/>
        <end position="129"/>
    </location>
</feature>
<name>A0ABV9S6Q9_9PSEU</name>
<keyword evidence="4 7" id="KW-0812">Transmembrane</keyword>
<evidence type="ECO:0000259" key="8">
    <source>
        <dbReference type="PROSITE" id="PS50928"/>
    </source>
</evidence>
<proteinExistence type="inferred from homology"/>
<dbReference type="PANTHER" id="PTHR30193">
    <property type="entry name" value="ABC TRANSPORTER PERMEASE PROTEIN"/>
    <property type="match status" value="1"/>
</dbReference>
<dbReference type="InterPro" id="IPR000515">
    <property type="entry name" value="MetI-like"/>
</dbReference>
<evidence type="ECO:0000313" key="9">
    <source>
        <dbReference type="EMBL" id="MFC4857408.1"/>
    </source>
</evidence>
<reference evidence="10" key="1">
    <citation type="journal article" date="2019" name="Int. J. Syst. Evol. Microbiol.">
        <title>The Global Catalogue of Microorganisms (GCM) 10K type strain sequencing project: providing services to taxonomists for standard genome sequencing and annotation.</title>
        <authorList>
            <consortium name="The Broad Institute Genomics Platform"/>
            <consortium name="The Broad Institute Genome Sequencing Center for Infectious Disease"/>
            <person name="Wu L."/>
            <person name="Ma J."/>
        </authorList>
    </citation>
    <scope>NUCLEOTIDE SEQUENCE [LARGE SCALE GENOMIC DNA]</scope>
    <source>
        <strain evidence="10">ZS-22-S1</strain>
    </source>
</reference>
<dbReference type="Gene3D" id="1.10.3720.10">
    <property type="entry name" value="MetI-like"/>
    <property type="match status" value="1"/>
</dbReference>
<feature type="transmembrane region" description="Helical" evidence="7">
    <location>
        <begin position="299"/>
        <end position="319"/>
    </location>
</feature>